<dbReference type="PROSITE" id="PS00198">
    <property type="entry name" value="4FE4S_FER_1"/>
    <property type="match status" value="1"/>
</dbReference>
<evidence type="ECO:0000256" key="11">
    <source>
        <dbReference type="ARBA" id="ARBA00060924"/>
    </source>
</evidence>
<dbReference type="Pfam" id="PF01565">
    <property type="entry name" value="FAD_binding_4"/>
    <property type="match status" value="1"/>
</dbReference>
<dbReference type="GO" id="GO:0008720">
    <property type="term" value="F:D-lactate dehydrogenase (NAD+) activity"/>
    <property type="evidence" value="ECO:0007669"/>
    <property type="project" value="TreeGrafter"/>
</dbReference>
<dbReference type="GO" id="GO:0051990">
    <property type="term" value="F:(R)-2-hydroxyglutarate dehydrogenase activity"/>
    <property type="evidence" value="ECO:0007669"/>
    <property type="project" value="UniProtKB-EC"/>
</dbReference>
<evidence type="ECO:0000256" key="7">
    <source>
        <dbReference type="ARBA" id="ARBA00023004"/>
    </source>
</evidence>
<name>A0A1T4V0A4_9GAMM</name>
<dbReference type="PANTHER" id="PTHR11748">
    <property type="entry name" value="D-LACTATE DEHYDROGENASE"/>
    <property type="match status" value="1"/>
</dbReference>
<evidence type="ECO:0000256" key="10">
    <source>
        <dbReference type="ARBA" id="ARBA00051291"/>
    </source>
</evidence>
<keyword evidence="4" id="KW-0479">Metal-binding</keyword>
<comment type="catalytic activity">
    <reaction evidence="10">
        <text>(R)-2-hydroxyglutarate + A = 2-oxoglutarate + AH2</text>
        <dbReference type="Rhea" id="RHEA:38295"/>
        <dbReference type="ChEBI" id="CHEBI:13193"/>
        <dbReference type="ChEBI" id="CHEBI:15801"/>
        <dbReference type="ChEBI" id="CHEBI:16810"/>
        <dbReference type="ChEBI" id="CHEBI:17499"/>
        <dbReference type="EC" id="1.1.99.39"/>
    </reaction>
    <physiologicalReaction direction="left-to-right" evidence="10">
        <dbReference type="Rhea" id="RHEA:38296"/>
    </physiologicalReaction>
</comment>
<dbReference type="AlphaFoldDB" id="A0A1T4V0A4"/>
<evidence type="ECO:0000256" key="12">
    <source>
        <dbReference type="ARBA" id="ARBA00067680"/>
    </source>
</evidence>
<evidence type="ECO:0000313" key="15">
    <source>
        <dbReference type="Proteomes" id="UP000242432"/>
    </source>
</evidence>
<dbReference type="Gene3D" id="3.30.43.10">
    <property type="entry name" value="Uridine Diphospho-n-acetylenolpyruvylglucosamine Reductase, domain 2"/>
    <property type="match status" value="1"/>
</dbReference>
<keyword evidence="15" id="KW-1185">Reference proteome</keyword>
<comment type="similarity">
    <text evidence="11">In the N-terminal section; belongs to the FAD-binding oxidoreductase/transferase type 4 family.</text>
</comment>
<dbReference type="FunFam" id="3.30.70.2740:FF:000003">
    <property type="entry name" value="Oxidoreductase, FAD-binding, putative"/>
    <property type="match status" value="1"/>
</dbReference>
<dbReference type="InterPro" id="IPR036318">
    <property type="entry name" value="FAD-bd_PCMH-like_sf"/>
</dbReference>
<dbReference type="InterPro" id="IPR017900">
    <property type="entry name" value="4Fe4S_Fe_S_CS"/>
</dbReference>
<keyword evidence="2" id="KW-0004">4Fe-4S</keyword>
<dbReference type="SUPFAM" id="SSF56176">
    <property type="entry name" value="FAD-binding/transporter-associated domain-like"/>
    <property type="match status" value="1"/>
</dbReference>
<gene>
    <name evidence="14" type="ORF">SAMN02745213_00395</name>
</gene>
<dbReference type="GO" id="GO:0046872">
    <property type="term" value="F:metal ion binding"/>
    <property type="evidence" value="ECO:0007669"/>
    <property type="project" value="UniProtKB-KW"/>
</dbReference>
<evidence type="ECO:0000256" key="4">
    <source>
        <dbReference type="ARBA" id="ARBA00022723"/>
    </source>
</evidence>
<dbReference type="InterPro" id="IPR016169">
    <property type="entry name" value="FAD-bd_PCMH_sub2"/>
</dbReference>
<evidence type="ECO:0000256" key="3">
    <source>
        <dbReference type="ARBA" id="ARBA00022630"/>
    </source>
</evidence>
<keyword evidence="3" id="KW-0285">Flavoprotein</keyword>
<dbReference type="PROSITE" id="PS51387">
    <property type="entry name" value="FAD_PCMH"/>
    <property type="match status" value="1"/>
</dbReference>
<evidence type="ECO:0000256" key="5">
    <source>
        <dbReference type="ARBA" id="ARBA00022827"/>
    </source>
</evidence>
<sequence>MIPKISDLPSVNNVYKKYFDSLKDKGFKGDIEYSHSSRLLVSTDNSVYQRMPQGVIFPKDSQDIVTALKLRAESIFKKLVITPRGGGTSTNGQSLNDGITIDCSRYMKEISDLNVEDRSVHVQSGVIKDELNDFLKPHGLFFSPELSTSNRACVGGMISNDAAGQGSLKYGRTSSHIKDVTVVLADGTLTTFGPVSGDRLKECLEKEGLEGDIYRKCYALLKDNRKQVEKIFPKLNRFMTGYDLNHSYDPKTDTLNLARLICGAEGTLAVICGATLDLTKIPDFRELMVVKYEDFDSALRHAVELIDAGVFSVETVDSRVLFLAKKDTVWESVKDYIEEVKGHSIKGINIVEFNGYNRDVEHKKLVDIFSNIEEKAKNFENGILGAQLAVTPEAISAIYGMRKKAVGLLGAASGDKKLVAFTEDTVVPPRNLADYILEFRALLDSLHVTYGMFGHVDTGLMHVRPALDLTTDSDRKKLVTISDKVVELVNKYQGQMWGEHGRGYRSCYGEIFFKELYPVARKIKSAFDANNILNPGKICVPFENNEDKIVSISGQMRGDLDRTIPVNIRNSFKGALSCNGNGQCFSYQTSALMCPSYRYTKDHIRSPKGFSELMREWLRLLNDRGHNVSAEELSILTSSPSPINFVRRCFNTLFTRRGDYSSEYLKKIRTCLSCKSCKSICPAHVNAADLNSRFLSLYYGRYLRPLKDLLILNAELTLPILSRFPTISNALLSSSPVKYAVKRIFGMVDLPLFSKNTFRALCYKEGFEIYSSKQAMVSGDEVLIVTDPFTVCYEAEGLISMARVIRNLGYKVAFLKPYVNGKILIIRGERRRFVHYAVKQAARLEMLSKAGLELVGYDPALTICYRDEYSQILDDARGSFIVKLPEEWLSEQMETSDFAKRFDKIKDQVLSASRTDEFKEMYYLFTHCTERALITQSPVLWQSILSTFGLNLIPVNVACCGMAGLFGHMAENQKQTYAVYEKNWKPELEKRDFDHCLITGFSCRSQVHRMEGKRAVHPLFVVDDLLKKALNG</sequence>
<reference evidence="15" key="1">
    <citation type="submission" date="2017-02" db="EMBL/GenBank/DDBJ databases">
        <authorList>
            <person name="Varghese N."/>
            <person name="Submissions S."/>
        </authorList>
    </citation>
    <scope>NUCLEOTIDE SEQUENCE [LARGE SCALE GENOMIC DNA]</scope>
    <source>
        <strain evidence="15">DSM 3072</strain>
    </source>
</reference>
<accession>A0A1T4V0A4</accession>
<keyword evidence="6" id="KW-0560">Oxidoreductase</keyword>
<protein>
    <recommendedName>
        <fullName evidence="12">D-2-hydroxyglutarate dehydrogenase</fullName>
        <ecNumber evidence="9">1.1.99.39</ecNumber>
    </recommendedName>
</protein>
<keyword evidence="7" id="KW-0408">Iron</keyword>
<dbReference type="GO" id="GO:0071949">
    <property type="term" value="F:FAD binding"/>
    <property type="evidence" value="ECO:0007669"/>
    <property type="project" value="InterPro"/>
</dbReference>
<dbReference type="Pfam" id="PF02913">
    <property type="entry name" value="FAD-oxidase_C"/>
    <property type="match status" value="1"/>
</dbReference>
<dbReference type="GO" id="GO:0004458">
    <property type="term" value="F:D-lactate dehydrogenase (cytochrome) activity"/>
    <property type="evidence" value="ECO:0007669"/>
    <property type="project" value="TreeGrafter"/>
</dbReference>
<dbReference type="InterPro" id="IPR016167">
    <property type="entry name" value="FAD-bd_PCMH_sub1"/>
</dbReference>
<dbReference type="Proteomes" id="UP000242432">
    <property type="component" value="Unassembled WGS sequence"/>
</dbReference>
<dbReference type="PANTHER" id="PTHR11748:SF119">
    <property type="entry name" value="D-2-HYDROXYGLUTARATE DEHYDROGENASE"/>
    <property type="match status" value="1"/>
</dbReference>
<evidence type="ECO:0000256" key="8">
    <source>
        <dbReference type="ARBA" id="ARBA00023014"/>
    </source>
</evidence>
<dbReference type="InterPro" id="IPR004113">
    <property type="entry name" value="FAD-bd_oxidored_4_C"/>
</dbReference>
<evidence type="ECO:0000256" key="1">
    <source>
        <dbReference type="ARBA" id="ARBA00001974"/>
    </source>
</evidence>
<evidence type="ECO:0000313" key="14">
    <source>
        <dbReference type="EMBL" id="SKA58326.1"/>
    </source>
</evidence>
<dbReference type="InterPro" id="IPR016171">
    <property type="entry name" value="Vanillyl_alc_oxidase_C-sub2"/>
</dbReference>
<dbReference type="SUPFAM" id="SSF55103">
    <property type="entry name" value="FAD-linked oxidases, C-terminal domain"/>
    <property type="match status" value="1"/>
</dbReference>
<dbReference type="Gene3D" id="3.30.70.2740">
    <property type="match status" value="1"/>
</dbReference>
<dbReference type="InterPro" id="IPR016166">
    <property type="entry name" value="FAD-bd_PCMH"/>
</dbReference>
<dbReference type="GO" id="GO:1903457">
    <property type="term" value="P:lactate catabolic process"/>
    <property type="evidence" value="ECO:0007669"/>
    <property type="project" value="TreeGrafter"/>
</dbReference>
<proteinExistence type="inferred from homology"/>
<evidence type="ECO:0000256" key="9">
    <source>
        <dbReference type="ARBA" id="ARBA00039003"/>
    </source>
</evidence>
<keyword evidence="8" id="KW-0411">Iron-sulfur</keyword>
<dbReference type="STRING" id="83771.SAMN02910357_01370"/>
<evidence type="ECO:0000259" key="13">
    <source>
        <dbReference type="PROSITE" id="PS51387"/>
    </source>
</evidence>
<dbReference type="GO" id="GO:0051539">
    <property type="term" value="F:4 iron, 4 sulfur cluster binding"/>
    <property type="evidence" value="ECO:0007669"/>
    <property type="project" value="UniProtKB-KW"/>
</dbReference>
<dbReference type="EC" id="1.1.99.39" evidence="9"/>
<dbReference type="Gene3D" id="3.30.465.10">
    <property type="match status" value="1"/>
</dbReference>
<evidence type="ECO:0000256" key="6">
    <source>
        <dbReference type="ARBA" id="ARBA00023002"/>
    </source>
</evidence>
<dbReference type="InterPro" id="IPR006094">
    <property type="entry name" value="Oxid_FAD_bind_N"/>
</dbReference>
<comment type="cofactor">
    <cofactor evidence="1">
        <name>FAD</name>
        <dbReference type="ChEBI" id="CHEBI:57692"/>
    </cofactor>
</comment>
<dbReference type="EMBL" id="FUXX01000004">
    <property type="protein sequence ID" value="SKA58326.1"/>
    <property type="molecule type" value="Genomic_DNA"/>
</dbReference>
<organism evidence="14 15">
    <name type="scientific">Succinivibrio dextrinosolvens DSM 3072</name>
    <dbReference type="NCBI Taxonomy" id="1123324"/>
    <lineage>
        <taxon>Bacteria</taxon>
        <taxon>Pseudomonadati</taxon>
        <taxon>Pseudomonadota</taxon>
        <taxon>Gammaproteobacteria</taxon>
        <taxon>Aeromonadales</taxon>
        <taxon>Succinivibrionaceae</taxon>
        <taxon>Succinivibrio</taxon>
    </lineage>
</organism>
<dbReference type="SUPFAM" id="SSF46548">
    <property type="entry name" value="alpha-helical ferredoxin"/>
    <property type="match status" value="1"/>
</dbReference>
<dbReference type="InterPro" id="IPR016164">
    <property type="entry name" value="FAD-linked_Oxase-like_C"/>
</dbReference>
<evidence type="ECO:0000256" key="2">
    <source>
        <dbReference type="ARBA" id="ARBA00022485"/>
    </source>
</evidence>
<dbReference type="Gene3D" id="1.10.45.10">
    <property type="entry name" value="Vanillyl-alcohol Oxidase, Chain A, domain 4"/>
    <property type="match status" value="1"/>
</dbReference>
<dbReference type="RefSeq" id="WP_078927994.1">
    <property type="nucleotide sequence ID" value="NZ_FUXX01000004.1"/>
</dbReference>
<keyword evidence="5" id="KW-0274">FAD</keyword>
<feature type="domain" description="FAD-binding PCMH-type" evidence="13">
    <location>
        <begin position="48"/>
        <end position="281"/>
    </location>
</feature>